<dbReference type="InterPro" id="IPR036390">
    <property type="entry name" value="WH_DNA-bd_sf"/>
</dbReference>
<gene>
    <name evidence="1" type="ORF">JMN32_21830</name>
</gene>
<keyword evidence="2" id="KW-1185">Reference proteome</keyword>
<dbReference type="Proteomes" id="UP000614216">
    <property type="component" value="Unassembled WGS sequence"/>
</dbReference>
<dbReference type="AlphaFoldDB" id="A0A937KDB4"/>
<dbReference type="EMBL" id="JAEUGD010000066">
    <property type="protein sequence ID" value="MBL6448966.1"/>
    <property type="molecule type" value="Genomic_DNA"/>
</dbReference>
<dbReference type="Gene3D" id="1.10.10.10">
    <property type="entry name" value="Winged helix-like DNA-binding domain superfamily/Winged helix DNA-binding domain"/>
    <property type="match status" value="1"/>
</dbReference>
<evidence type="ECO:0008006" key="3">
    <source>
        <dbReference type="Google" id="ProtNLM"/>
    </source>
</evidence>
<reference evidence="1" key="1">
    <citation type="submission" date="2021-01" db="EMBL/GenBank/DDBJ databases">
        <title>Fulvivirga kasyanovii gen. nov., sp nov., a novel member of the phylum Bacteroidetes isolated from seawater in a mussel farm.</title>
        <authorList>
            <person name="Zhao L.-H."/>
            <person name="Wang Z.-J."/>
        </authorList>
    </citation>
    <scope>NUCLEOTIDE SEQUENCE</scope>
    <source>
        <strain evidence="1">29W222</strain>
    </source>
</reference>
<dbReference type="SUPFAM" id="SSF46785">
    <property type="entry name" value="Winged helix' DNA-binding domain"/>
    <property type="match status" value="1"/>
</dbReference>
<accession>A0A937KDB4</accession>
<sequence>MKSSKVIERIVQTDRLLQSGNIGNADDFAKQLDVSKRTVFNLLKMLKDDFGAPVIFDKRSKSYRYARKGSIVMDFVTEDNI</sequence>
<organism evidence="1 2">
    <name type="scientific">Fulvivirga marina</name>
    <dbReference type="NCBI Taxonomy" id="2494733"/>
    <lineage>
        <taxon>Bacteria</taxon>
        <taxon>Pseudomonadati</taxon>
        <taxon>Bacteroidota</taxon>
        <taxon>Cytophagia</taxon>
        <taxon>Cytophagales</taxon>
        <taxon>Fulvivirgaceae</taxon>
        <taxon>Fulvivirga</taxon>
    </lineage>
</organism>
<evidence type="ECO:0000313" key="2">
    <source>
        <dbReference type="Proteomes" id="UP000614216"/>
    </source>
</evidence>
<comment type="caution">
    <text evidence="1">The sequence shown here is derived from an EMBL/GenBank/DDBJ whole genome shotgun (WGS) entry which is preliminary data.</text>
</comment>
<dbReference type="InterPro" id="IPR036388">
    <property type="entry name" value="WH-like_DNA-bd_sf"/>
</dbReference>
<evidence type="ECO:0000313" key="1">
    <source>
        <dbReference type="EMBL" id="MBL6448966.1"/>
    </source>
</evidence>
<name>A0A937KDB4_9BACT</name>
<dbReference type="RefSeq" id="WP_202858502.1">
    <property type="nucleotide sequence ID" value="NZ_JAEUGD010000066.1"/>
</dbReference>
<proteinExistence type="predicted"/>
<protein>
    <recommendedName>
        <fullName evidence="3">HTH domain-containing protein</fullName>
    </recommendedName>
</protein>